<keyword evidence="2" id="KW-0479">Metal-binding</keyword>
<sequence length="329" mass="36929">MNPEKLQNNLNLFWDEEIVPTLEKYIKIPNKSPAFDPNWERAGHMDKVLNLAEEWVEQHRPKNSTLHIKRLKGRTPLIILDIPGERDGDILMYGHLDKQPEMAGWDEGYGPWTPKIEDEKLYGRGGADDGYALFASLGIVNALIDQNVTLPRIVILIEFCEESGSPDLPYYIDEYQDIIGSVDLVVCLDSGAGNYDQFWTTVSLRGMIACELRVDVLNEGVHSGSASGIVPSSFRIARQLLSRLEDESTGKIKVEALHTNIPKHRLEEIQKKIDQLQGETDSFPWHNKMEPMTQDSMTGEIQRTWGPTLSIVGADGIPAVKDGGNVLRP</sequence>
<dbReference type="Gene3D" id="3.30.70.360">
    <property type="match status" value="1"/>
</dbReference>
<dbReference type="InterPro" id="IPR051458">
    <property type="entry name" value="Cyt/Met_Dipeptidase"/>
</dbReference>
<evidence type="ECO:0000256" key="2">
    <source>
        <dbReference type="ARBA" id="ARBA00022723"/>
    </source>
</evidence>
<dbReference type="SUPFAM" id="SSF53187">
    <property type="entry name" value="Zn-dependent exopeptidases"/>
    <property type="match status" value="1"/>
</dbReference>
<dbReference type="GO" id="GO:0046872">
    <property type="term" value="F:metal ion binding"/>
    <property type="evidence" value="ECO:0007669"/>
    <property type="project" value="UniProtKB-KW"/>
</dbReference>
<feature type="non-terminal residue" evidence="4">
    <location>
        <position position="329"/>
    </location>
</feature>
<proteinExistence type="predicted"/>
<dbReference type="EMBL" id="UINC01057851">
    <property type="protein sequence ID" value="SVB79465.1"/>
    <property type="molecule type" value="Genomic_DNA"/>
</dbReference>
<dbReference type="GO" id="GO:0008233">
    <property type="term" value="F:peptidase activity"/>
    <property type="evidence" value="ECO:0007669"/>
    <property type="project" value="UniProtKB-KW"/>
</dbReference>
<keyword evidence="3" id="KW-0378">Hydrolase</keyword>
<dbReference type="InterPro" id="IPR002933">
    <property type="entry name" value="Peptidase_M20"/>
</dbReference>
<dbReference type="PANTHER" id="PTHR43270">
    <property type="entry name" value="BETA-ALA-HIS DIPEPTIDASE"/>
    <property type="match status" value="1"/>
</dbReference>
<evidence type="ECO:0000256" key="1">
    <source>
        <dbReference type="ARBA" id="ARBA00022670"/>
    </source>
</evidence>
<dbReference type="AlphaFoldDB" id="A0A382GX89"/>
<keyword evidence="1" id="KW-0645">Protease</keyword>
<evidence type="ECO:0000313" key="4">
    <source>
        <dbReference type="EMBL" id="SVB79465.1"/>
    </source>
</evidence>
<evidence type="ECO:0000256" key="3">
    <source>
        <dbReference type="ARBA" id="ARBA00022801"/>
    </source>
</evidence>
<organism evidence="4">
    <name type="scientific">marine metagenome</name>
    <dbReference type="NCBI Taxonomy" id="408172"/>
    <lineage>
        <taxon>unclassified sequences</taxon>
        <taxon>metagenomes</taxon>
        <taxon>ecological metagenomes</taxon>
    </lineage>
</organism>
<gene>
    <name evidence="4" type="ORF">METZ01_LOCUS232319</name>
</gene>
<accession>A0A382GX89</accession>
<dbReference type="GO" id="GO:0006508">
    <property type="term" value="P:proteolysis"/>
    <property type="evidence" value="ECO:0007669"/>
    <property type="project" value="UniProtKB-KW"/>
</dbReference>
<dbReference type="PANTHER" id="PTHR43270:SF4">
    <property type="entry name" value="CARNOSINE DIPEPTIDASE 2, ISOFORM A"/>
    <property type="match status" value="1"/>
</dbReference>
<reference evidence="4" key="1">
    <citation type="submission" date="2018-05" db="EMBL/GenBank/DDBJ databases">
        <authorList>
            <person name="Lanie J.A."/>
            <person name="Ng W.-L."/>
            <person name="Kazmierczak K.M."/>
            <person name="Andrzejewski T.M."/>
            <person name="Davidsen T.M."/>
            <person name="Wayne K.J."/>
            <person name="Tettelin H."/>
            <person name="Glass J.I."/>
            <person name="Rusch D."/>
            <person name="Podicherti R."/>
            <person name="Tsui H.-C.T."/>
            <person name="Winkler M.E."/>
        </authorList>
    </citation>
    <scope>NUCLEOTIDE SEQUENCE</scope>
</reference>
<dbReference type="Gene3D" id="3.40.630.10">
    <property type="entry name" value="Zn peptidases"/>
    <property type="match status" value="1"/>
</dbReference>
<protein>
    <submittedName>
        <fullName evidence="4">Uncharacterized protein</fullName>
    </submittedName>
</protein>
<dbReference type="Pfam" id="PF01546">
    <property type="entry name" value="Peptidase_M20"/>
    <property type="match status" value="1"/>
</dbReference>
<name>A0A382GX89_9ZZZZ</name>